<feature type="region of interest" description="Disordered" evidence="2">
    <location>
        <begin position="247"/>
        <end position="269"/>
    </location>
</feature>
<organism evidence="4 5">
    <name type="scientific">Stichopus japonicus</name>
    <name type="common">Sea cucumber</name>
    <dbReference type="NCBI Taxonomy" id="307972"/>
    <lineage>
        <taxon>Eukaryota</taxon>
        <taxon>Metazoa</taxon>
        <taxon>Echinodermata</taxon>
        <taxon>Eleutherozoa</taxon>
        <taxon>Echinozoa</taxon>
        <taxon>Holothuroidea</taxon>
        <taxon>Aspidochirotacea</taxon>
        <taxon>Aspidochirotida</taxon>
        <taxon>Stichopodidae</taxon>
        <taxon>Apostichopus</taxon>
    </lineage>
</organism>
<dbReference type="InterPro" id="IPR042460">
    <property type="entry name" value="DCN1-like_PONY"/>
</dbReference>
<dbReference type="AlphaFoldDB" id="A0A2G8KVD0"/>
<comment type="function">
    <text evidence="1">Neddylation of cullins play an essential role in the regulation of SCF-type complexes activity.</text>
</comment>
<dbReference type="PANTHER" id="PTHR12281">
    <property type="entry name" value="RP42 RELATED"/>
    <property type="match status" value="1"/>
</dbReference>
<protein>
    <recommendedName>
        <fullName evidence="1">Defective in cullin neddylation protein</fullName>
    </recommendedName>
</protein>
<feature type="region of interest" description="Disordered" evidence="2">
    <location>
        <begin position="120"/>
        <end position="139"/>
    </location>
</feature>
<dbReference type="EMBL" id="MRZV01000349">
    <property type="protein sequence ID" value="PIK51951.1"/>
    <property type="molecule type" value="Genomic_DNA"/>
</dbReference>
<dbReference type="GO" id="GO:0000151">
    <property type="term" value="C:ubiquitin ligase complex"/>
    <property type="evidence" value="ECO:0007669"/>
    <property type="project" value="TreeGrafter"/>
</dbReference>
<keyword evidence="5" id="KW-1185">Reference proteome</keyword>
<comment type="caution">
    <text evidence="4">The sequence shown here is derived from an EMBL/GenBank/DDBJ whole genome shotgun (WGS) entry which is preliminary data.</text>
</comment>
<dbReference type="Gene3D" id="1.10.238.200">
    <property type="entry name" value="Cullin, PONY binding domain"/>
    <property type="match status" value="1"/>
</dbReference>
<dbReference type="Pfam" id="PF03556">
    <property type="entry name" value="Cullin_binding"/>
    <property type="match status" value="1"/>
</dbReference>
<feature type="compositionally biased region" description="Basic residues" evidence="2">
    <location>
        <begin position="126"/>
        <end position="139"/>
    </location>
</feature>
<sequence length="418" mass="47516">MTGTSYSNSILFQGYAIHNLRPAATIYCAITTVLLFRNMPAMSQNQATSSSALLHQFDQLNLSTGFGTSPTFAGLSPYTESVFPLDSMAPKRKRKTSSTHDDGERGKRVKEGSLKQYLHPNSLHGSVHHQHSSSHHHLHHQAFSEKRCLAWFQEYTTQGENQIGPEGMEKFCEDIGVEPENVVMLGLAWNLGAKNMGFFSSQEWINGMSHLQEPNSGETKLHNQLKVAQTWPTRCLLDQRSRSVKGRSSQLKMGTLNGSPRSRNGSVFKPLPRYPLNTYRKEKVRNKPVFIHDLTRVDGVPKLKAKLDLLRTQLSDQVSFKKIYRYAFDFARDKDQRSMDIDRAMAMLALLLGGRWSHHSAFHHFLEQSHYKVLNKDQWCNILEFSRAIHPDLSNYDEDGAWPVLLDEFVAWLKSGGV</sequence>
<evidence type="ECO:0000313" key="5">
    <source>
        <dbReference type="Proteomes" id="UP000230750"/>
    </source>
</evidence>
<evidence type="ECO:0000256" key="1">
    <source>
        <dbReference type="RuleBase" id="RU410713"/>
    </source>
</evidence>
<dbReference type="Gene3D" id="1.10.238.10">
    <property type="entry name" value="EF-hand"/>
    <property type="match status" value="1"/>
</dbReference>
<dbReference type="InterPro" id="IPR005176">
    <property type="entry name" value="PONY_dom"/>
</dbReference>
<dbReference type="PANTHER" id="PTHR12281:SF12">
    <property type="entry name" value="DEFECTIVE IN CULLIN NEDDYLATION PROTEIN"/>
    <property type="match status" value="1"/>
</dbReference>
<dbReference type="FunFam" id="1.10.238.200:FF:000002">
    <property type="entry name" value="DCN1-like protein"/>
    <property type="match status" value="1"/>
</dbReference>
<dbReference type="InterPro" id="IPR014764">
    <property type="entry name" value="DCN-prot"/>
</dbReference>
<dbReference type="GO" id="GO:0031624">
    <property type="term" value="F:ubiquitin conjugating enzyme binding"/>
    <property type="evidence" value="ECO:0007669"/>
    <property type="project" value="TreeGrafter"/>
</dbReference>
<feature type="compositionally biased region" description="Basic and acidic residues" evidence="2">
    <location>
        <begin position="98"/>
        <end position="113"/>
    </location>
</feature>
<reference evidence="4 5" key="1">
    <citation type="journal article" date="2017" name="PLoS Biol.">
        <title>The sea cucumber genome provides insights into morphological evolution and visceral regeneration.</title>
        <authorList>
            <person name="Zhang X."/>
            <person name="Sun L."/>
            <person name="Yuan J."/>
            <person name="Sun Y."/>
            <person name="Gao Y."/>
            <person name="Zhang L."/>
            <person name="Li S."/>
            <person name="Dai H."/>
            <person name="Hamel J.F."/>
            <person name="Liu C."/>
            <person name="Yu Y."/>
            <person name="Liu S."/>
            <person name="Lin W."/>
            <person name="Guo K."/>
            <person name="Jin S."/>
            <person name="Xu P."/>
            <person name="Storey K.B."/>
            <person name="Huan P."/>
            <person name="Zhang T."/>
            <person name="Zhou Y."/>
            <person name="Zhang J."/>
            <person name="Lin C."/>
            <person name="Li X."/>
            <person name="Xing L."/>
            <person name="Huo D."/>
            <person name="Sun M."/>
            <person name="Wang L."/>
            <person name="Mercier A."/>
            <person name="Li F."/>
            <person name="Yang H."/>
            <person name="Xiang J."/>
        </authorList>
    </citation>
    <scope>NUCLEOTIDE SEQUENCE [LARGE SCALE GENOMIC DNA]</scope>
    <source>
        <strain evidence="4">Shaxun</strain>
        <tissue evidence="4">Muscle</tissue>
    </source>
</reference>
<dbReference type="GO" id="GO:0097602">
    <property type="term" value="F:cullin family protein binding"/>
    <property type="evidence" value="ECO:0007669"/>
    <property type="project" value="TreeGrafter"/>
</dbReference>
<evidence type="ECO:0000313" key="4">
    <source>
        <dbReference type="EMBL" id="PIK51951.1"/>
    </source>
</evidence>
<dbReference type="GO" id="GO:0045116">
    <property type="term" value="P:protein neddylation"/>
    <property type="evidence" value="ECO:0007669"/>
    <property type="project" value="TreeGrafter"/>
</dbReference>
<feature type="region of interest" description="Disordered" evidence="2">
    <location>
        <begin position="86"/>
        <end position="113"/>
    </location>
</feature>
<accession>A0A2G8KVD0</accession>
<dbReference type="OrthoDB" id="286637at2759"/>
<dbReference type="Proteomes" id="UP000230750">
    <property type="component" value="Unassembled WGS sequence"/>
</dbReference>
<dbReference type="STRING" id="307972.A0A2G8KVD0"/>
<feature type="compositionally biased region" description="Polar residues" evidence="2">
    <location>
        <begin position="247"/>
        <end position="265"/>
    </location>
</feature>
<feature type="domain" description="DCUN1" evidence="3">
    <location>
        <begin position="143"/>
        <end position="414"/>
    </location>
</feature>
<dbReference type="GO" id="GO:0032182">
    <property type="term" value="F:ubiquitin-like protein binding"/>
    <property type="evidence" value="ECO:0007669"/>
    <property type="project" value="TreeGrafter"/>
</dbReference>
<name>A0A2G8KVD0_STIJA</name>
<gene>
    <name evidence="4" type="ORF">BSL78_11159</name>
</gene>
<proteinExistence type="predicted"/>
<evidence type="ECO:0000256" key="2">
    <source>
        <dbReference type="SAM" id="MobiDB-lite"/>
    </source>
</evidence>
<evidence type="ECO:0000259" key="3">
    <source>
        <dbReference type="PROSITE" id="PS51229"/>
    </source>
</evidence>
<dbReference type="PROSITE" id="PS51229">
    <property type="entry name" value="DCUN1"/>
    <property type="match status" value="1"/>
</dbReference>